<dbReference type="OrthoDB" id="2621008at2"/>
<keyword evidence="2" id="KW-1185">Reference proteome</keyword>
<gene>
    <name evidence="1" type="ORF">BC351_23245</name>
</gene>
<evidence type="ECO:0000313" key="1">
    <source>
        <dbReference type="EMBL" id="OPH58720.1"/>
    </source>
</evidence>
<proteinExistence type="predicted"/>
<accession>A0A1V4HNL4</accession>
<evidence type="ECO:0000313" key="2">
    <source>
        <dbReference type="Proteomes" id="UP000190626"/>
    </source>
</evidence>
<comment type="caution">
    <text evidence="1">The sequence shown here is derived from an EMBL/GenBank/DDBJ whole genome shotgun (WGS) entry which is preliminary data.</text>
</comment>
<dbReference type="AlphaFoldDB" id="A0A1V4HNL4"/>
<name>A0A1V4HNL4_9BACL</name>
<dbReference type="RefSeq" id="WP_079411962.1">
    <property type="nucleotide sequence ID" value="NZ_MBTG01000009.1"/>
</dbReference>
<dbReference type="EMBL" id="MBTG01000009">
    <property type="protein sequence ID" value="OPH58720.1"/>
    <property type="molecule type" value="Genomic_DNA"/>
</dbReference>
<organism evidence="1 2">
    <name type="scientific">Paenibacillus ferrarius</name>
    <dbReference type="NCBI Taxonomy" id="1469647"/>
    <lineage>
        <taxon>Bacteria</taxon>
        <taxon>Bacillati</taxon>
        <taxon>Bacillota</taxon>
        <taxon>Bacilli</taxon>
        <taxon>Bacillales</taxon>
        <taxon>Paenibacillaceae</taxon>
        <taxon>Paenibacillus</taxon>
    </lineage>
</organism>
<protein>
    <submittedName>
        <fullName evidence="1">Uncharacterized protein</fullName>
    </submittedName>
</protein>
<sequence>MKQGSLDAKNQLLAVTDAIGTKRFVHISKACLELYQSALRQTTYLMNPGDLSNKQRSVELRDSDYLIKVSMQDYIANRSMITEMDSVILRTIYMRLRRLADFFSTPELTYLTTVKLELKQPVHA</sequence>
<dbReference type="Proteomes" id="UP000190626">
    <property type="component" value="Unassembled WGS sequence"/>
</dbReference>
<reference evidence="2" key="1">
    <citation type="submission" date="2016-07" db="EMBL/GenBank/DDBJ databases">
        <authorList>
            <person name="Florea S."/>
            <person name="Webb J.S."/>
            <person name="Jaromczyk J."/>
            <person name="Schardl C.L."/>
        </authorList>
    </citation>
    <scope>NUCLEOTIDE SEQUENCE [LARGE SCALE GENOMIC DNA]</scope>
    <source>
        <strain evidence="2">CY1</strain>
    </source>
</reference>